<proteinExistence type="predicted"/>
<accession>K6YBE5</accession>
<evidence type="ECO:0000313" key="1">
    <source>
        <dbReference type="EMBL" id="GAC21266.1"/>
    </source>
</evidence>
<dbReference type="AlphaFoldDB" id="K6YBE5"/>
<reference evidence="1 2" key="1">
    <citation type="journal article" date="2017" name="Antonie Van Leeuwenhoek">
        <title>Rhizobium rhizosphaerae sp. nov., a novel species isolated from rice rhizosphere.</title>
        <authorList>
            <person name="Zhao J.J."/>
            <person name="Zhang J."/>
            <person name="Zhang R.J."/>
            <person name="Zhang C.W."/>
            <person name="Yin H.Q."/>
            <person name="Zhang X.X."/>
        </authorList>
    </citation>
    <scope>NUCLEOTIDE SEQUENCE [LARGE SCALE GENOMIC DNA]</scope>
    <source>
        <strain evidence="1 2">BSs20135</strain>
    </source>
</reference>
<dbReference type="EMBL" id="BAEO01000062">
    <property type="protein sequence ID" value="GAC21266.1"/>
    <property type="molecule type" value="Genomic_DNA"/>
</dbReference>
<keyword evidence="2" id="KW-1185">Reference proteome</keyword>
<name>K6YBE5_9ALTE</name>
<protein>
    <submittedName>
        <fullName evidence="1">Uncharacterized protein</fullName>
    </submittedName>
</protein>
<gene>
    <name evidence="1" type="ORF">GARC_4324</name>
</gene>
<comment type="caution">
    <text evidence="1">The sequence shown here is derived from an EMBL/GenBank/DDBJ whole genome shotgun (WGS) entry which is preliminary data.</text>
</comment>
<sequence>MTQKAEAPNHSNMNRRFLFLSFLLIIITIKAHLASSQPNR</sequence>
<organism evidence="1 2">
    <name type="scientific">Paraglaciecola arctica BSs20135</name>
    <dbReference type="NCBI Taxonomy" id="493475"/>
    <lineage>
        <taxon>Bacteria</taxon>
        <taxon>Pseudomonadati</taxon>
        <taxon>Pseudomonadota</taxon>
        <taxon>Gammaproteobacteria</taxon>
        <taxon>Alteromonadales</taxon>
        <taxon>Alteromonadaceae</taxon>
        <taxon>Paraglaciecola</taxon>
    </lineage>
</organism>
<evidence type="ECO:0000313" key="2">
    <source>
        <dbReference type="Proteomes" id="UP000006327"/>
    </source>
</evidence>
<dbReference type="Proteomes" id="UP000006327">
    <property type="component" value="Unassembled WGS sequence"/>
</dbReference>